<dbReference type="AlphaFoldDB" id="A0A9P6DG19"/>
<dbReference type="EMBL" id="MU154555">
    <property type="protein sequence ID" value="KAF9496104.1"/>
    <property type="molecule type" value="Genomic_DNA"/>
</dbReference>
<keyword evidence="5" id="KW-1185">Reference proteome</keyword>
<dbReference type="GO" id="GO:0032543">
    <property type="term" value="P:mitochondrial translation"/>
    <property type="evidence" value="ECO:0007669"/>
    <property type="project" value="TreeGrafter"/>
</dbReference>
<sequence length="97" mass="11259">MPIRLRFQLHGNRHDKIFHLVAIDQRVRRDGKPAEMLGILNPRLQLGQEHKTMEWSVDRIKYWLSVGATPSKSVAKYLVMGNIIKPESRLAPKLHKP</sequence>
<evidence type="ECO:0000313" key="4">
    <source>
        <dbReference type="EMBL" id="KAF9496104.1"/>
    </source>
</evidence>
<gene>
    <name evidence="4" type="ORF">BDN71DRAFT_1415777</name>
</gene>
<dbReference type="SUPFAM" id="SSF54565">
    <property type="entry name" value="Ribosomal protein S16"/>
    <property type="match status" value="1"/>
</dbReference>
<accession>A0A9P6DG19</accession>
<dbReference type="PANTHER" id="PTHR12919">
    <property type="entry name" value="30S RIBOSOMAL PROTEIN S16"/>
    <property type="match status" value="1"/>
</dbReference>
<evidence type="ECO:0000256" key="2">
    <source>
        <dbReference type="ARBA" id="ARBA00022980"/>
    </source>
</evidence>
<evidence type="ECO:0000256" key="1">
    <source>
        <dbReference type="ARBA" id="ARBA00006668"/>
    </source>
</evidence>
<comment type="caution">
    <text evidence="4">The sequence shown here is derived from an EMBL/GenBank/DDBJ whole genome shotgun (WGS) entry which is preliminary data.</text>
</comment>
<organism evidence="4 5">
    <name type="scientific">Pleurotus eryngii</name>
    <name type="common">Boletus of the steppes</name>
    <dbReference type="NCBI Taxonomy" id="5323"/>
    <lineage>
        <taxon>Eukaryota</taxon>
        <taxon>Fungi</taxon>
        <taxon>Dikarya</taxon>
        <taxon>Basidiomycota</taxon>
        <taxon>Agaricomycotina</taxon>
        <taxon>Agaricomycetes</taxon>
        <taxon>Agaricomycetidae</taxon>
        <taxon>Agaricales</taxon>
        <taxon>Pleurotineae</taxon>
        <taxon>Pleurotaceae</taxon>
        <taxon>Pleurotus</taxon>
    </lineage>
</organism>
<keyword evidence="2 4" id="KW-0689">Ribosomal protein</keyword>
<dbReference type="Gene3D" id="3.30.1320.10">
    <property type="match status" value="1"/>
</dbReference>
<proteinExistence type="inferred from homology"/>
<dbReference type="OrthoDB" id="407221at2759"/>
<evidence type="ECO:0000256" key="3">
    <source>
        <dbReference type="ARBA" id="ARBA00023274"/>
    </source>
</evidence>
<dbReference type="InterPro" id="IPR023803">
    <property type="entry name" value="Ribosomal_bS16_dom_sf"/>
</dbReference>
<dbReference type="PANTHER" id="PTHR12919:SF20">
    <property type="entry name" value="SMALL RIBOSOMAL SUBUNIT PROTEIN BS16M"/>
    <property type="match status" value="1"/>
</dbReference>
<evidence type="ECO:0000313" key="5">
    <source>
        <dbReference type="Proteomes" id="UP000807025"/>
    </source>
</evidence>
<name>A0A9P6DG19_PLEER</name>
<protein>
    <submittedName>
        <fullName evidence="4">Ribosomal protein S16</fullName>
    </submittedName>
</protein>
<comment type="similarity">
    <text evidence="1">Belongs to the bacterial ribosomal protein bS16 family.</text>
</comment>
<dbReference type="Pfam" id="PF00886">
    <property type="entry name" value="Ribosomal_S16"/>
    <property type="match status" value="1"/>
</dbReference>
<keyword evidence="3" id="KW-0687">Ribonucleoprotein</keyword>
<reference evidence="4" key="1">
    <citation type="submission" date="2020-11" db="EMBL/GenBank/DDBJ databases">
        <authorList>
            <consortium name="DOE Joint Genome Institute"/>
            <person name="Ahrendt S."/>
            <person name="Riley R."/>
            <person name="Andreopoulos W."/>
            <person name="Labutti K."/>
            <person name="Pangilinan J."/>
            <person name="Ruiz-Duenas F.J."/>
            <person name="Barrasa J.M."/>
            <person name="Sanchez-Garcia M."/>
            <person name="Camarero S."/>
            <person name="Miyauchi S."/>
            <person name="Serrano A."/>
            <person name="Linde D."/>
            <person name="Babiker R."/>
            <person name="Drula E."/>
            <person name="Ayuso-Fernandez I."/>
            <person name="Pacheco R."/>
            <person name="Padilla G."/>
            <person name="Ferreira P."/>
            <person name="Barriuso J."/>
            <person name="Kellner H."/>
            <person name="Castanera R."/>
            <person name="Alfaro M."/>
            <person name="Ramirez L."/>
            <person name="Pisabarro A.G."/>
            <person name="Kuo A."/>
            <person name="Tritt A."/>
            <person name="Lipzen A."/>
            <person name="He G."/>
            <person name="Yan M."/>
            <person name="Ng V."/>
            <person name="Cullen D."/>
            <person name="Martin F."/>
            <person name="Rosso M.-N."/>
            <person name="Henrissat B."/>
            <person name="Hibbett D."/>
            <person name="Martinez A.T."/>
            <person name="Grigoriev I.V."/>
        </authorList>
    </citation>
    <scope>NUCLEOTIDE SEQUENCE</scope>
    <source>
        <strain evidence="4">ATCC 90797</strain>
    </source>
</reference>
<dbReference type="Proteomes" id="UP000807025">
    <property type="component" value="Unassembled WGS sequence"/>
</dbReference>
<dbReference type="GO" id="GO:0005763">
    <property type="term" value="C:mitochondrial small ribosomal subunit"/>
    <property type="evidence" value="ECO:0007669"/>
    <property type="project" value="TreeGrafter"/>
</dbReference>
<dbReference type="InterPro" id="IPR000307">
    <property type="entry name" value="Ribosomal_bS16"/>
</dbReference>
<dbReference type="HAMAP" id="MF_00385">
    <property type="entry name" value="Ribosomal_bS16"/>
    <property type="match status" value="1"/>
</dbReference>
<dbReference type="NCBIfam" id="TIGR00002">
    <property type="entry name" value="S16"/>
    <property type="match status" value="1"/>
</dbReference>
<dbReference type="GO" id="GO:0003735">
    <property type="term" value="F:structural constituent of ribosome"/>
    <property type="evidence" value="ECO:0007669"/>
    <property type="project" value="InterPro"/>
</dbReference>